<feature type="non-terminal residue" evidence="5">
    <location>
        <position position="1"/>
    </location>
</feature>
<proteinExistence type="inferred from homology"/>
<gene>
    <name evidence="5" type="ORF">LTLLF_185480</name>
</gene>
<dbReference type="InterPro" id="IPR036414">
    <property type="entry name" value="YaeB_N_sf"/>
</dbReference>
<protein>
    <submittedName>
        <fullName evidence="5">Nef-associated protein 1</fullName>
    </submittedName>
</protein>
<dbReference type="CDD" id="cd09281">
    <property type="entry name" value="UPF0066"/>
    <property type="match status" value="1"/>
</dbReference>
<evidence type="ECO:0000313" key="5">
    <source>
        <dbReference type="EMBL" id="KAH0503781.1"/>
    </source>
</evidence>
<dbReference type="InterPro" id="IPR023368">
    <property type="entry name" value="UPF0066_cons_site"/>
</dbReference>
<dbReference type="PANTHER" id="PTHR15993">
    <property type="entry name" value="HEMOGEN"/>
    <property type="match status" value="1"/>
</dbReference>
<dbReference type="AlphaFoldDB" id="A0A8J6KLC5"/>
<dbReference type="InterPro" id="IPR023370">
    <property type="entry name" value="TrmO-like_N"/>
</dbReference>
<dbReference type="InterPro" id="IPR033272">
    <property type="entry name" value="Hemogen"/>
</dbReference>
<evidence type="ECO:0000313" key="6">
    <source>
        <dbReference type="Proteomes" id="UP000710432"/>
    </source>
</evidence>
<sequence length="879" mass="96194">SSGAGYLLRYPRVTVTSPSNFPSHPAEVIGTWSLRNREQLRKRKAEVQEKQTSQWLLGEQKKRKCQSTGKGNSRGRTRQRGTKVQAEKQRVQEEMECPVSPMTAVPPLVVCPPEAVPAQHCAEVHQERAIQNHSQAYKHTAKPEDLSPSTCQEMTALQHSSKMCQDTAEPEVLSPKMWWETAVPQDHSSKAPQDMDGPEALSPKMSQEPAVPQNHSFKAPQDTAGPEALSPKMSQEPAVPQNHSFKAPQDMAGPEALSPKMSQEPAALQEHTLKMCQDVARPEVLSPKTHQEAAVVPWTTLGDAVGPGCSPAALPPSDVPEGCPLDACPKSVTPEKTACQANQGLAVTEGCFPETREPSASEDVSIKTSQGGTEPEFISHEIYKLTEPKVSSPETIQDSPGPEEYSPEACHEMPGPEDLSIKTCEKRDGPKDYLPEQTQETGGAQGQDPLTYQDSDGAYRFSQALHAETGPPLTAFSKTRHRATTAQAPKPTGRKRKREAAYGVWTIQRPAAMRGLAERGSCTPAAPILFVFHKNGHLNYKAKVQPPRLNGAKTGVFSTRSPHRPNAIGLTLAKLEKVEGGTVFLSGIDMIHGTPVLDIKPYIADYDTPQNLEPLEDLNVQHNHHKPRAASQSDGTADSCDQRLLPGCENALHCHSAEEKLKCLEDRTPEDTSQKSRDGTETRHALPGDRERTVGVALELSRSAGVDVAEEQCGPQDLKNFLDKGTDRSRNIDRAVVLQGNNAETQWASFHARTADRAPYSVVPAWVKEAPAASLQVRFTPHAEMDLRKLSSGDAGQMSFKYFQSAEEARRAIEAVLSADPRSVYRRKLCQDRLFFFTVDTAHVTCWFGQGFAEVLQIKLASEPVEMTDPEESLVALGS</sequence>
<dbReference type="GO" id="GO:0045667">
    <property type="term" value="P:regulation of osteoblast differentiation"/>
    <property type="evidence" value="ECO:0007669"/>
    <property type="project" value="TreeGrafter"/>
</dbReference>
<dbReference type="Proteomes" id="UP000710432">
    <property type="component" value="Unassembled WGS sequence"/>
</dbReference>
<reference evidence="5" key="1">
    <citation type="submission" date="2020-03" db="EMBL/GenBank/DDBJ databases">
        <title>Studies in the Genomics of Life Span.</title>
        <authorList>
            <person name="Glass D."/>
        </authorList>
    </citation>
    <scope>NUCLEOTIDE SEQUENCE</scope>
    <source>
        <strain evidence="5">LTLLF</strain>
        <tissue evidence="5">Muscle</tissue>
    </source>
</reference>
<feature type="region of interest" description="Disordered" evidence="3">
    <location>
        <begin position="471"/>
        <end position="499"/>
    </location>
</feature>
<feature type="domain" description="TsaA-like" evidence="4">
    <location>
        <begin position="489"/>
        <end position="611"/>
    </location>
</feature>
<evidence type="ECO:0000256" key="2">
    <source>
        <dbReference type="ARBA" id="ARBA00033753"/>
    </source>
</evidence>
<evidence type="ECO:0000259" key="4">
    <source>
        <dbReference type="PROSITE" id="PS51668"/>
    </source>
</evidence>
<feature type="compositionally biased region" description="Basic and acidic residues" evidence="3">
    <location>
        <begin position="377"/>
        <end position="387"/>
    </location>
</feature>
<organism evidence="5 6">
    <name type="scientific">Microtus ochrogaster</name>
    <name type="common">Prairie vole</name>
    <dbReference type="NCBI Taxonomy" id="79684"/>
    <lineage>
        <taxon>Eukaryota</taxon>
        <taxon>Metazoa</taxon>
        <taxon>Chordata</taxon>
        <taxon>Craniata</taxon>
        <taxon>Vertebrata</taxon>
        <taxon>Euteleostomi</taxon>
        <taxon>Mammalia</taxon>
        <taxon>Eutheria</taxon>
        <taxon>Euarchontoglires</taxon>
        <taxon>Glires</taxon>
        <taxon>Rodentia</taxon>
        <taxon>Myomorpha</taxon>
        <taxon>Muroidea</taxon>
        <taxon>Cricetidae</taxon>
        <taxon>Arvicolinae</taxon>
        <taxon>Microtus</taxon>
    </lineage>
</organism>
<feature type="region of interest" description="Disordered" evidence="3">
    <location>
        <begin position="43"/>
        <end position="89"/>
    </location>
</feature>
<feature type="region of interest" description="Disordered" evidence="3">
    <location>
        <begin position="353"/>
        <end position="454"/>
    </location>
</feature>
<dbReference type="EMBL" id="JAATJU010025400">
    <property type="protein sequence ID" value="KAH0503781.1"/>
    <property type="molecule type" value="Genomic_DNA"/>
</dbReference>
<keyword evidence="1" id="KW-0949">S-adenosyl-L-methionine</keyword>
<comment type="caution">
    <text evidence="5">The sequence shown here is derived from an EMBL/GenBank/DDBJ whole genome shotgun (WGS) entry which is preliminary data.</text>
</comment>
<dbReference type="PANTHER" id="PTHR15993:SF6">
    <property type="entry name" value="HEMOGEN"/>
    <property type="match status" value="1"/>
</dbReference>
<dbReference type="InterPro" id="IPR036413">
    <property type="entry name" value="YaeB-like_sf"/>
</dbReference>
<dbReference type="GO" id="GO:0030154">
    <property type="term" value="P:cell differentiation"/>
    <property type="evidence" value="ECO:0007669"/>
    <property type="project" value="InterPro"/>
</dbReference>
<evidence type="ECO:0000256" key="3">
    <source>
        <dbReference type="SAM" id="MobiDB-lite"/>
    </source>
</evidence>
<comment type="similarity">
    <text evidence="2">Belongs to the tRNA methyltransferase O family.</text>
</comment>
<dbReference type="Gene3D" id="2.40.30.70">
    <property type="entry name" value="YaeB-like"/>
    <property type="match status" value="1"/>
</dbReference>
<evidence type="ECO:0000256" key="1">
    <source>
        <dbReference type="ARBA" id="ARBA00022691"/>
    </source>
</evidence>
<dbReference type="PROSITE" id="PS51668">
    <property type="entry name" value="TSAA_2"/>
    <property type="match status" value="1"/>
</dbReference>
<dbReference type="PROSITE" id="PS01318">
    <property type="entry name" value="TSAA_1"/>
    <property type="match status" value="1"/>
</dbReference>
<accession>A0A8J6KLC5</accession>
<name>A0A8J6KLC5_MICOH</name>
<dbReference type="GO" id="GO:0005654">
    <property type="term" value="C:nucleoplasm"/>
    <property type="evidence" value="ECO:0007669"/>
    <property type="project" value="TreeGrafter"/>
</dbReference>
<dbReference type="SUPFAM" id="SSF118196">
    <property type="entry name" value="YaeB-like"/>
    <property type="match status" value="1"/>
</dbReference>
<feature type="compositionally biased region" description="Basic and acidic residues" evidence="3">
    <location>
        <begin position="419"/>
        <end position="434"/>
    </location>
</feature>
<dbReference type="FunFam" id="3.30.2310.10:FF:000002">
    <property type="entry name" value="tRNA methyltransferase O"/>
    <property type="match status" value="1"/>
</dbReference>
<dbReference type="Gene3D" id="3.30.2310.10">
    <property type="entry name" value="YaeB-like"/>
    <property type="match status" value="1"/>
</dbReference>
<feature type="region of interest" description="Disordered" evidence="3">
    <location>
        <begin position="665"/>
        <end position="691"/>
    </location>
</feature>
<feature type="region of interest" description="Disordered" evidence="3">
    <location>
        <begin position="184"/>
        <end position="260"/>
    </location>
</feature>
<dbReference type="Pfam" id="PF01980">
    <property type="entry name" value="TrmO_N"/>
    <property type="match status" value="1"/>
</dbReference>